<evidence type="ECO:0000256" key="1">
    <source>
        <dbReference type="SAM" id="SignalP"/>
    </source>
</evidence>
<feature type="domain" description="DUF4136" evidence="2">
    <location>
        <begin position="54"/>
        <end position="195"/>
    </location>
</feature>
<proteinExistence type="predicted"/>
<dbReference type="RefSeq" id="WP_343891107.1">
    <property type="nucleotide sequence ID" value="NZ_BAAAEH010000039.1"/>
</dbReference>
<feature type="chain" id="PRO_5045531460" evidence="1">
    <location>
        <begin position="18"/>
        <end position="205"/>
    </location>
</feature>
<dbReference type="InterPro" id="IPR025411">
    <property type="entry name" value="DUF4136"/>
</dbReference>
<dbReference type="PROSITE" id="PS51257">
    <property type="entry name" value="PROKAR_LIPOPROTEIN"/>
    <property type="match status" value="1"/>
</dbReference>
<sequence length="205" mass="20763">MSTARILLVALAATGLAGCTTTESGPVHVTRYHLGAPLERGTVAVEPAVRGGPASLEFETYGNAVQSELLGQGYSAAAPNAPTQYLAVVSYTNTLREGPPKPPPFTIGIGGGGYSGGGYHGGGGVGIGGGVSFPVGKRRSNDLVVTELAVQIRRRSDGTVIWEGRAQTEASEHAAAAQPGVAAAKLAHALFLGFPGESGRSITIK</sequence>
<evidence type="ECO:0000259" key="2">
    <source>
        <dbReference type="Pfam" id="PF13590"/>
    </source>
</evidence>
<keyword evidence="1" id="KW-0732">Signal</keyword>
<evidence type="ECO:0000313" key="4">
    <source>
        <dbReference type="Proteomes" id="UP001419910"/>
    </source>
</evidence>
<gene>
    <name evidence="3" type="ORF">ABC974_14670</name>
</gene>
<feature type="signal peptide" evidence="1">
    <location>
        <begin position="1"/>
        <end position="17"/>
    </location>
</feature>
<dbReference type="Proteomes" id="UP001419910">
    <property type="component" value="Unassembled WGS sequence"/>
</dbReference>
<name>A0ABU9Y505_9SPHN</name>
<dbReference type="Pfam" id="PF13590">
    <property type="entry name" value="DUF4136"/>
    <property type="match status" value="1"/>
</dbReference>
<keyword evidence="4" id="KW-1185">Reference proteome</keyword>
<protein>
    <submittedName>
        <fullName evidence="3">DUF4136 domain-containing protein</fullName>
    </submittedName>
</protein>
<organism evidence="3 4">
    <name type="scientific">Sphingomonas oligophenolica</name>
    <dbReference type="NCBI Taxonomy" id="301154"/>
    <lineage>
        <taxon>Bacteria</taxon>
        <taxon>Pseudomonadati</taxon>
        <taxon>Pseudomonadota</taxon>
        <taxon>Alphaproteobacteria</taxon>
        <taxon>Sphingomonadales</taxon>
        <taxon>Sphingomonadaceae</taxon>
        <taxon>Sphingomonas</taxon>
    </lineage>
</organism>
<accession>A0ABU9Y505</accession>
<reference evidence="3 4" key="1">
    <citation type="submission" date="2024-05" db="EMBL/GenBank/DDBJ databases">
        <authorList>
            <person name="Liu Q."/>
            <person name="Xin Y.-H."/>
        </authorList>
    </citation>
    <scope>NUCLEOTIDE SEQUENCE [LARGE SCALE GENOMIC DNA]</scope>
    <source>
        <strain evidence="3 4">CGMCC 1.10181</strain>
    </source>
</reference>
<dbReference type="EMBL" id="JBDIME010000012">
    <property type="protein sequence ID" value="MEN2790881.1"/>
    <property type="molecule type" value="Genomic_DNA"/>
</dbReference>
<comment type="caution">
    <text evidence="3">The sequence shown here is derived from an EMBL/GenBank/DDBJ whole genome shotgun (WGS) entry which is preliminary data.</text>
</comment>
<evidence type="ECO:0000313" key="3">
    <source>
        <dbReference type="EMBL" id="MEN2790881.1"/>
    </source>
</evidence>